<gene>
    <name evidence="11" type="ORF">HYH02_013351</name>
</gene>
<comment type="caution">
    <text evidence="11">The sequence shown here is derived from an EMBL/GenBank/DDBJ whole genome shotgun (WGS) entry which is preliminary data.</text>
</comment>
<evidence type="ECO:0000256" key="1">
    <source>
        <dbReference type="ARBA" id="ARBA00004141"/>
    </source>
</evidence>
<dbReference type="GO" id="GO:0005471">
    <property type="term" value="F:ATP:ADP antiporter activity"/>
    <property type="evidence" value="ECO:0007669"/>
    <property type="project" value="InterPro"/>
</dbReference>
<dbReference type="OrthoDB" id="2190844at2759"/>
<evidence type="ECO:0000256" key="7">
    <source>
        <dbReference type="ARBA" id="ARBA00022989"/>
    </source>
</evidence>
<dbReference type="AlphaFoldDB" id="A0A835SQB1"/>
<evidence type="ECO:0000256" key="4">
    <source>
        <dbReference type="ARBA" id="ARBA00022692"/>
    </source>
</evidence>
<evidence type="ECO:0000256" key="10">
    <source>
        <dbReference type="SAM" id="MobiDB-lite"/>
    </source>
</evidence>
<evidence type="ECO:0000256" key="8">
    <source>
        <dbReference type="ARBA" id="ARBA00023136"/>
    </source>
</evidence>
<feature type="compositionally biased region" description="Low complexity" evidence="10">
    <location>
        <begin position="847"/>
        <end position="860"/>
    </location>
</feature>
<comment type="subcellular location">
    <subcellularLocation>
        <location evidence="1">Membrane</location>
        <topology evidence="1">Multi-pass membrane protein</topology>
    </subcellularLocation>
    <subcellularLocation>
        <location evidence="9">Plastid</location>
        <location evidence="9">Chloroplast membrane</location>
        <topology evidence="9">Multi-pass membrane protein</topology>
    </subcellularLocation>
</comment>
<dbReference type="EMBL" id="JAEHOD010000073">
    <property type="protein sequence ID" value="KAG2431362.1"/>
    <property type="molecule type" value="Genomic_DNA"/>
</dbReference>
<name>A0A835SQB1_9CHLO</name>
<feature type="region of interest" description="Disordered" evidence="10">
    <location>
        <begin position="819"/>
        <end position="905"/>
    </location>
</feature>
<sequence>MAASTSSICRGFIAGPSAPGVRSRPIHLASTGAVLGSLPRTVQADAIPSTSAAAAAAAAASTSQPAPAYPPGLRLLRCRPAVLAPCGLRGGAVSAAVAPCAPRSSPAAAAGGGLLRAGQTVQAAASTSGGAGASSFSSSSSSCSCSSSSSIGRRAASCHSASCTSGSAAGAGARSGLPHLQQQQRQQRHSGEGHTQAQSRRVAAAAAAAAAADGGSHPQGGAGGGLVGEAQNLVGTVSNQAARFWGLSGKFMPMVGLFFMLAFVNTILDSLKDTLVITAAGGGAQVIPYLTVYAVLPSSLVFLLAYSYASQHFRRQTLFNGIVAVFMAFFAAFALWLYPNHHLLHPGSWAEGAAAALPLGLDGLVGMVRNWTFTLFFCMSELWGDVCLGLLFWGLANDTTSLADAPTLYPLFGLGANVAQALAGFVLKFFSGPASHGNGSFTGEVQALMGVVMVFSVAALALHHGISRQHSAHRAERRAARNAERAAQQQAVAAAAAAAAARGDAPAAAAPPPPGAALASAGASTDLPAAAAAATGAAAPQQQQQPPLPRDAASSRPKKSKQSMGEIYRTLASSVPIRCLVVMSMAQGLCTNLMEFAWKSHIRLLYPTPAEFTSFLGDVSTWQGIVTGLLMVLSPTMFERMGWAGVAAATPQILLYGGGAFFAVAMAYQFVMAPAAAAATASGAAAAAAASAAALQLLVYGGALLYVFSKSAKFSLFKPAEEMVYISLDEEGRTKGKAAIDVVGSQAGKSGGSVLQQVLLLLCGGAIAGQLPIMVAVYLAMSNGWLGAVGALSRVANYGHQSTVHGSLTASMDEVATGAATAGGSSSSGSSSSGSSSSSSGPGGAKPHGPGSSAGSHNGNGHNGNGHNGNGHHHVTSAVSNGNGNGAPHAGSHNGHGHNGNGHVNGHHVAAVIVAGESSTVASFTAHGAGEHNGHNGAASEPVRAAAA</sequence>
<dbReference type="PANTHER" id="PTHR31187:SF1">
    <property type="entry name" value="ADP,ATP CARRIER PROTEIN 1"/>
    <property type="match status" value="1"/>
</dbReference>
<evidence type="ECO:0000256" key="9">
    <source>
        <dbReference type="RuleBase" id="RU363121"/>
    </source>
</evidence>
<feature type="transmembrane region" description="Helical" evidence="9">
    <location>
        <begin position="318"/>
        <end position="338"/>
    </location>
</feature>
<feature type="transmembrane region" description="Helical" evidence="9">
    <location>
        <begin position="683"/>
        <end position="708"/>
    </location>
</feature>
<evidence type="ECO:0000256" key="6">
    <source>
        <dbReference type="ARBA" id="ARBA00022840"/>
    </source>
</evidence>
<evidence type="ECO:0000256" key="2">
    <source>
        <dbReference type="ARBA" id="ARBA00007127"/>
    </source>
</evidence>
<keyword evidence="9" id="KW-0934">Plastid</keyword>
<comment type="similarity">
    <text evidence="2 9">Belongs to the ADP/ATP translocase tlc family.</text>
</comment>
<evidence type="ECO:0000256" key="3">
    <source>
        <dbReference type="ARBA" id="ARBA00022448"/>
    </source>
</evidence>
<keyword evidence="6 9" id="KW-0067">ATP-binding</keyword>
<dbReference type="Pfam" id="PF03219">
    <property type="entry name" value="TLC"/>
    <property type="match status" value="2"/>
</dbReference>
<feature type="compositionally biased region" description="Low complexity" evidence="10">
    <location>
        <begin position="531"/>
        <end position="545"/>
    </location>
</feature>
<feature type="transmembrane region" description="Helical" evidence="9">
    <location>
        <begin position="371"/>
        <end position="396"/>
    </location>
</feature>
<feature type="transmembrane region" description="Helical" evidence="9">
    <location>
        <begin position="288"/>
        <end position="306"/>
    </location>
</feature>
<keyword evidence="9" id="KW-0150">Chloroplast</keyword>
<evidence type="ECO:0000313" key="12">
    <source>
        <dbReference type="Proteomes" id="UP000613740"/>
    </source>
</evidence>
<feature type="region of interest" description="Disordered" evidence="10">
    <location>
        <begin position="170"/>
        <end position="199"/>
    </location>
</feature>
<proteinExistence type="inferred from homology"/>
<keyword evidence="3 9" id="KW-0813">Transport</keyword>
<feature type="region of interest" description="Disordered" evidence="10">
    <location>
        <begin position="927"/>
        <end position="948"/>
    </location>
</feature>
<keyword evidence="5 9" id="KW-0547">Nucleotide-binding</keyword>
<feature type="region of interest" description="Disordered" evidence="10">
    <location>
        <begin position="531"/>
        <end position="565"/>
    </location>
</feature>
<reference evidence="11" key="1">
    <citation type="journal article" date="2020" name="bioRxiv">
        <title>Comparative genomics of Chlamydomonas.</title>
        <authorList>
            <person name="Craig R.J."/>
            <person name="Hasan A.R."/>
            <person name="Ness R.W."/>
            <person name="Keightley P.D."/>
        </authorList>
    </citation>
    <scope>NUCLEOTIDE SEQUENCE</scope>
    <source>
        <strain evidence="11">CCAP 11/173</strain>
    </source>
</reference>
<feature type="transmembrane region" description="Helical" evidence="9">
    <location>
        <begin position="758"/>
        <end position="781"/>
    </location>
</feature>
<feature type="transmembrane region" description="Helical" evidence="9">
    <location>
        <begin position="653"/>
        <end position="671"/>
    </location>
</feature>
<evidence type="ECO:0000313" key="11">
    <source>
        <dbReference type="EMBL" id="KAG2431362.1"/>
    </source>
</evidence>
<keyword evidence="7 9" id="KW-1133">Transmembrane helix</keyword>
<keyword evidence="8 9" id="KW-0472">Membrane</keyword>
<keyword evidence="4 9" id="KW-0812">Transmembrane</keyword>
<dbReference type="GO" id="GO:0005524">
    <property type="term" value="F:ATP binding"/>
    <property type="evidence" value="ECO:0007669"/>
    <property type="project" value="UniProtKB-KW"/>
</dbReference>
<dbReference type="InterPro" id="IPR004667">
    <property type="entry name" value="ADP_ATP_car_bac_type"/>
</dbReference>
<dbReference type="Proteomes" id="UP000613740">
    <property type="component" value="Unassembled WGS sequence"/>
</dbReference>
<feature type="compositionally biased region" description="Low complexity" evidence="10">
    <location>
        <begin position="819"/>
        <end position="840"/>
    </location>
</feature>
<feature type="compositionally biased region" description="Low complexity" evidence="10">
    <location>
        <begin position="170"/>
        <end position="185"/>
    </location>
</feature>
<dbReference type="PANTHER" id="PTHR31187">
    <property type="match status" value="1"/>
</dbReference>
<feature type="transmembrane region" description="Helical" evidence="9">
    <location>
        <begin position="408"/>
        <end position="427"/>
    </location>
</feature>
<accession>A0A835SQB1</accession>
<organism evidence="11 12">
    <name type="scientific">Chlamydomonas schloesseri</name>
    <dbReference type="NCBI Taxonomy" id="2026947"/>
    <lineage>
        <taxon>Eukaryota</taxon>
        <taxon>Viridiplantae</taxon>
        <taxon>Chlorophyta</taxon>
        <taxon>core chlorophytes</taxon>
        <taxon>Chlorophyceae</taxon>
        <taxon>CS clade</taxon>
        <taxon>Chlamydomonadales</taxon>
        <taxon>Chlamydomonadaceae</taxon>
        <taxon>Chlamydomonas</taxon>
    </lineage>
</organism>
<keyword evidence="12" id="KW-1185">Reference proteome</keyword>
<feature type="transmembrane region" description="Helical" evidence="9">
    <location>
        <begin position="251"/>
        <end position="268"/>
    </location>
</feature>
<dbReference type="GO" id="GO:0031969">
    <property type="term" value="C:chloroplast membrane"/>
    <property type="evidence" value="ECO:0007669"/>
    <property type="project" value="UniProtKB-SubCell"/>
</dbReference>
<feature type="transmembrane region" description="Helical" evidence="9">
    <location>
        <begin position="447"/>
        <end position="466"/>
    </location>
</feature>
<protein>
    <recommendedName>
        <fullName evidence="9">ADP,ATP carrier protein</fullName>
    </recommendedName>
</protein>
<evidence type="ECO:0000256" key="5">
    <source>
        <dbReference type="ARBA" id="ARBA00022741"/>
    </source>
</evidence>